<proteinExistence type="predicted"/>
<evidence type="ECO:0000313" key="2">
    <source>
        <dbReference type="EMBL" id="CAK0850903.1"/>
    </source>
</evidence>
<name>A0ABN9TXB3_9DINO</name>
<feature type="compositionally biased region" description="Basic and acidic residues" evidence="1">
    <location>
        <begin position="158"/>
        <end position="186"/>
    </location>
</feature>
<comment type="caution">
    <text evidence="2">The sequence shown here is derived from an EMBL/GenBank/DDBJ whole genome shotgun (WGS) entry which is preliminary data.</text>
</comment>
<feature type="non-terminal residue" evidence="2">
    <location>
        <position position="207"/>
    </location>
</feature>
<feature type="region of interest" description="Disordered" evidence="1">
    <location>
        <begin position="66"/>
        <end position="207"/>
    </location>
</feature>
<feature type="compositionally biased region" description="Low complexity" evidence="1">
    <location>
        <begin position="144"/>
        <end position="153"/>
    </location>
</feature>
<evidence type="ECO:0000256" key="1">
    <source>
        <dbReference type="SAM" id="MobiDB-lite"/>
    </source>
</evidence>
<sequence length="207" mass="21903">PRRWPAGSPGCAGHERRARAEAGGAGDLHAERAALLPQAVVSPDPAGGPGRRVPAVLRRAQLRWETTADEPVQHLQLRGHEPRVLQRPVAAAGEEAPRGDRRAGRSPGARARAPVEGPCSAVAPGSGEDQTARGCRAWRKVCRRAAGAERAAGSPQARDLDDRRAGRAQRPDHARVATRGLHEARQRPAARGGGQQARASRGQELAL</sequence>
<feature type="compositionally biased region" description="Low complexity" evidence="1">
    <location>
        <begin position="105"/>
        <end position="114"/>
    </location>
</feature>
<accession>A0ABN9TXB3</accession>
<reference evidence="2" key="1">
    <citation type="submission" date="2023-10" db="EMBL/GenBank/DDBJ databases">
        <authorList>
            <person name="Chen Y."/>
            <person name="Shah S."/>
            <person name="Dougan E. K."/>
            <person name="Thang M."/>
            <person name="Chan C."/>
        </authorList>
    </citation>
    <scope>NUCLEOTIDE SEQUENCE [LARGE SCALE GENOMIC DNA]</scope>
</reference>
<evidence type="ECO:0000313" key="3">
    <source>
        <dbReference type="Proteomes" id="UP001189429"/>
    </source>
</evidence>
<dbReference type="Proteomes" id="UP001189429">
    <property type="component" value="Unassembled WGS sequence"/>
</dbReference>
<feature type="compositionally biased region" description="Low complexity" evidence="1">
    <location>
        <begin position="196"/>
        <end position="207"/>
    </location>
</feature>
<feature type="non-terminal residue" evidence="2">
    <location>
        <position position="1"/>
    </location>
</feature>
<dbReference type="EMBL" id="CAUYUJ010015187">
    <property type="protein sequence ID" value="CAK0850903.1"/>
    <property type="molecule type" value="Genomic_DNA"/>
</dbReference>
<gene>
    <name evidence="2" type="ORF">PCOR1329_LOCUS43192</name>
</gene>
<protein>
    <submittedName>
        <fullName evidence="2">Uncharacterized protein</fullName>
    </submittedName>
</protein>
<keyword evidence="3" id="KW-1185">Reference proteome</keyword>
<organism evidence="2 3">
    <name type="scientific">Prorocentrum cordatum</name>
    <dbReference type="NCBI Taxonomy" id="2364126"/>
    <lineage>
        <taxon>Eukaryota</taxon>
        <taxon>Sar</taxon>
        <taxon>Alveolata</taxon>
        <taxon>Dinophyceae</taxon>
        <taxon>Prorocentrales</taxon>
        <taxon>Prorocentraceae</taxon>
        <taxon>Prorocentrum</taxon>
    </lineage>
</organism>
<feature type="region of interest" description="Disordered" evidence="1">
    <location>
        <begin position="1"/>
        <end position="30"/>
    </location>
</feature>